<dbReference type="InterPro" id="IPR033480">
    <property type="entry name" value="sCache_2"/>
</dbReference>
<evidence type="ECO:0000313" key="14">
    <source>
        <dbReference type="Proteomes" id="UP000598488"/>
    </source>
</evidence>
<evidence type="ECO:0000259" key="12">
    <source>
        <dbReference type="PROSITE" id="PS50885"/>
    </source>
</evidence>
<evidence type="ECO:0000256" key="2">
    <source>
        <dbReference type="ARBA" id="ARBA00022475"/>
    </source>
</evidence>
<evidence type="ECO:0000256" key="5">
    <source>
        <dbReference type="ARBA" id="ARBA00023136"/>
    </source>
</evidence>
<comment type="subcellular location">
    <subcellularLocation>
        <location evidence="1">Cell membrane</location>
        <topology evidence="1">Multi-pass membrane protein</topology>
    </subcellularLocation>
</comment>
<dbReference type="InterPro" id="IPR003660">
    <property type="entry name" value="HAMP_dom"/>
</dbReference>
<evidence type="ECO:0000259" key="11">
    <source>
        <dbReference type="PROSITE" id="PS50111"/>
    </source>
</evidence>
<keyword evidence="4 10" id="KW-1133">Transmembrane helix</keyword>
<evidence type="ECO:0000256" key="9">
    <source>
        <dbReference type="SAM" id="Coils"/>
    </source>
</evidence>
<evidence type="ECO:0000256" key="10">
    <source>
        <dbReference type="SAM" id="Phobius"/>
    </source>
</evidence>
<feature type="transmembrane region" description="Helical" evidence="10">
    <location>
        <begin position="12"/>
        <end position="32"/>
    </location>
</feature>
<evidence type="ECO:0000256" key="1">
    <source>
        <dbReference type="ARBA" id="ARBA00004651"/>
    </source>
</evidence>
<feature type="domain" description="HAMP" evidence="12">
    <location>
        <begin position="210"/>
        <end position="262"/>
    </location>
</feature>
<dbReference type="SMART" id="SM01049">
    <property type="entry name" value="Cache_2"/>
    <property type="match status" value="1"/>
</dbReference>
<reference evidence="13 14" key="1">
    <citation type="submission" date="2020-12" db="EMBL/GenBank/DDBJ databases">
        <title>Comparative genome analysis of fungal antagonists Marinomonas ostreistagni 398 and M. spartinae 468.</title>
        <authorList>
            <person name="Fields J.L."/>
            <person name="Mavrodi O.V."/>
            <person name="Biber P.D."/>
            <person name="Indest K.J."/>
            <person name="Mavrodi D.V."/>
        </authorList>
    </citation>
    <scope>NUCLEOTIDE SEQUENCE [LARGE SCALE GENOMIC DNA]</scope>
    <source>
        <strain evidence="13 14">USM7</strain>
    </source>
</reference>
<dbReference type="PROSITE" id="PS50111">
    <property type="entry name" value="CHEMOTAXIS_TRANSDUC_2"/>
    <property type="match status" value="1"/>
</dbReference>
<dbReference type="Gene3D" id="3.30.450.20">
    <property type="entry name" value="PAS domain"/>
    <property type="match status" value="1"/>
</dbReference>
<evidence type="ECO:0000256" key="3">
    <source>
        <dbReference type="ARBA" id="ARBA00022692"/>
    </source>
</evidence>
<keyword evidence="6 8" id="KW-0807">Transducer</keyword>
<keyword evidence="14" id="KW-1185">Reference proteome</keyword>
<feature type="coiled-coil region" evidence="9">
    <location>
        <begin position="429"/>
        <end position="477"/>
    </location>
</feature>
<evidence type="ECO:0000256" key="4">
    <source>
        <dbReference type="ARBA" id="ARBA00022989"/>
    </source>
</evidence>
<evidence type="ECO:0000313" key="13">
    <source>
        <dbReference type="EMBL" id="MBJ7550867.1"/>
    </source>
</evidence>
<dbReference type="Gene3D" id="1.10.287.950">
    <property type="entry name" value="Methyl-accepting chemotaxis protein"/>
    <property type="match status" value="1"/>
</dbReference>
<dbReference type="RefSeq" id="WP_199462471.1">
    <property type="nucleotide sequence ID" value="NZ_JAEMUH010000007.1"/>
</dbReference>
<dbReference type="EMBL" id="JAEMUH010000007">
    <property type="protein sequence ID" value="MBJ7550867.1"/>
    <property type="molecule type" value="Genomic_DNA"/>
</dbReference>
<dbReference type="SMART" id="SM00283">
    <property type="entry name" value="MA"/>
    <property type="match status" value="1"/>
</dbReference>
<keyword evidence="5 10" id="KW-0472">Membrane</keyword>
<dbReference type="CDD" id="cd11386">
    <property type="entry name" value="MCP_signal"/>
    <property type="match status" value="1"/>
</dbReference>
<dbReference type="Pfam" id="PF17200">
    <property type="entry name" value="sCache_2"/>
    <property type="match status" value="1"/>
</dbReference>
<organism evidence="13 14">
    <name type="scientific">Marinomonas ostreistagni</name>
    <dbReference type="NCBI Taxonomy" id="359209"/>
    <lineage>
        <taxon>Bacteria</taxon>
        <taxon>Pseudomonadati</taxon>
        <taxon>Pseudomonadota</taxon>
        <taxon>Gammaproteobacteria</taxon>
        <taxon>Oceanospirillales</taxon>
        <taxon>Oceanospirillaceae</taxon>
        <taxon>Marinomonas</taxon>
    </lineage>
</organism>
<dbReference type="PANTHER" id="PTHR32089">
    <property type="entry name" value="METHYL-ACCEPTING CHEMOTAXIS PROTEIN MCPB"/>
    <property type="match status" value="1"/>
</dbReference>
<evidence type="ECO:0000256" key="7">
    <source>
        <dbReference type="ARBA" id="ARBA00029447"/>
    </source>
</evidence>
<sequence length="540" mass="59413">MKLTNIKVSRKLWGLIAILVSLLVIFEFNAYYTQYHEALDARKLQVKEQVDNAYSLVKFYHDQSSVLGEKEAKERALQAVAALRYGDGGYFWVNDYQHKLLMHPLKPQLNGSDVTNKTDASGNYHWQAMVTTVKQQGEGFVEYTYKGPQVDTPEDKVSYVKGLKDWGWIIGSGVFYTDVKAAFWSNVQVSAIIETLLVLAALTASCFVVRSIVRPLKVVTAHLQTVASGDMTQHLELNRKDELGILADSANQMSLALGNTLGSVSNAIQELQAVSLQMRTNTANTKGGMDAQFNEVEKLATAMNEMSYSIRDVANNAKDTASATQVVQETTRSSSKDLSETNQNIQTLTHHVEGANTVIIELLSQTQEIESVLSVIGDISEQTNLLALNAAIEAARAGEQGRGFAVVADEVRTLASRTQSSTVEIRNIIEKLQQQSSNASQSMATSTEQAEKGAERMRNAADNLARMLQQVDEVSDSSVQIASAAEQQGQVAEEINSNLMGIREVSERVLQESEEVAQGSEMIAKMADALRVQINQFRFN</sequence>
<accession>A0ABS0ZB62</accession>
<feature type="domain" description="Methyl-accepting transducer" evidence="11">
    <location>
        <begin position="267"/>
        <end position="503"/>
    </location>
</feature>
<protein>
    <submittedName>
        <fullName evidence="13">Methyl-accepting chemotaxis protein</fullName>
    </submittedName>
</protein>
<dbReference type="InterPro" id="IPR004090">
    <property type="entry name" value="Chemotax_Me-accpt_rcpt"/>
</dbReference>
<dbReference type="Pfam" id="PF00015">
    <property type="entry name" value="MCPsignal"/>
    <property type="match status" value="1"/>
</dbReference>
<comment type="caution">
    <text evidence="13">The sequence shown here is derived from an EMBL/GenBank/DDBJ whole genome shotgun (WGS) entry which is preliminary data.</text>
</comment>
<dbReference type="SMART" id="SM00304">
    <property type="entry name" value="HAMP"/>
    <property type="match status" value="1"/>
</dbReference>
<dbReference type="Proteomes" id="UP000598488">
    <property type="component" value="Unassembled WGS sequence"/>
</dbReference>
<keyword evidence="9" id="KW-0175">Coiled coil</keyword>
<name>A0ABS0ZB62_9GAMM</name>
<dbReference type="InterPro" id="IPR004089">
    <property type="entry name" value="MCPsignal_dom"/>
</dbReference>
<comment type="similarity">
    <text evidence="7">Belongs to the methyl-accepting chemotaxis (MCP) protein family.</text>
</comment>
<evidence type="ECO:0000256" key="8">
    <source>
        <dbReference type="PROSITE-ProRule" id="PRU00284"/>
    </source>
</evidence>
<proteinExistence type="inferred from homology"/>
<gene>
    <name evidence="13" type="ORF">JHD44_09255</name>
</gene>
<evidence type="ECO:0000256" key="6">
    <source>
        <dbReference type="ARBA" id="ARBA00023224"/>
    </source>
</evidence>
<dbReference type="Pfam" id="PF00672">
    <property type="entry name" value="HAMP"/>
    <property type="match status" value="1"/>
</dbReference>
<dbReference type="PROSITE" id="PS50885">
    <property type="entry name" value="HAMP"/>
    <property type="match status" value="1"/>
</dbReference>
<dbReference type="PRINTS" id="PR00260">
    <property type="entry name" value="CHEMTRNSDUCR"/>
</dbReference>
<dbReference type="SUPFAM" id="SSF58104">
    <property type="entry name" value="Methyl-accepting chemotaxis protein (MCP) signaling domain"/>
    <property type="match status" value="1"/>
</dbReference>
<dbReference type="CDD" id="cd06225">
    <property type="entry name" value="HAMP"/>
    <property type="match status" value="1"/>
</dbReference>
<dbReference type="PANTHER" id="PTHR32089:SF120">
    <property type="entry name" value="METHYL-ACCEPTING CHEMOTAXIS PROTEIN TLPQ"/>
    <property type="match status" value="1"/>
</dbReference>
<keyword evidence="2" id="KW-1003">Cell membrane</keyword>
<keyword evidence="3 10" id="KW-0812">Transmembrane</keyword>